<evidence type="ECO:0000313" key="1">
    <source>
        <dbReference type="EMBL" id="EJW83371.1"/>
    </source>
</evidence>
<dbReference type="EMBL" id="ADBV01002254">
    <property type="protein sequence ID" value="EJW83371.1"/>
    <property type="molecule type" value="Genomic_DNA"/>
</dbReference>
<dbReference type="Gene3D" id="2.20.100.10">
    <property type="entry name" value="Thrombospondin type-1 (TSP1) repeat"/>
    <property type="match status" value="1"/>
</dbReference>
<reference evidence="2" key="1">
    <citation type="submission" date="2012-08" db="EMBL/GenBank/DDBJ databases">
        <title>The Genome Sequence of Wuchereria bancrofti.</title>
        <authorList>
            <person name="Nutman T.B."/>
            <person name="Fink D.L."/>
            <person name="Russ C."/>
            <person name="Young S."/>
            <person name="Zeng Q."/>
            <person name="Koehrsen M."/>
            <person name="Alvarado L."/>
            <person name="Berlin A."/>
            <person name="Chapman S.B."/>
            <person name="Chen Z."/>
            <person name="Freedman E."/>
            <person name="Gellesch M."/>
            <person name="Goldberg J."/>
            <person name="Griggs A."/>
            <person name="Gujja S."/>
            <person name="Heilman E.R."/>
            <person name="Heiman D."/>
            <person name="Hepburn T."/>
            <person name="Howarth C."/>
            <person name="Jen D."/>
            <person name="Larson L."/>
            <person name="Lewis B."/>
            <person name="Mehta T."/>
            <person name="Park D."/>
            <person name="Pearson M."/>
            <person name="Roberts A."/>
            <person name="Saif S."/>
            <person name="Shea T."/>
            <person name="Shenoy N."/>
            <person name="Sisk P."/>
            <person name="Stolte C."/>
            <person name="Sykes S."/>
            <person name="Walk T."/>
            <person name="White J."/>
            <person name="Yandava C."/>
            <person name="Haas B."/>
            <person name="Henn M.R."/>
            <person name="Nusbaum C."/>
            <person name="Birren B."/>
        </authorList>
    </citation>
    <scope>NUCLEOTIDE SEQUENCE [LARGE SCALE GENOMIC DNA]</scope>
    <source>
        <strain evidence="2">NA</strain>
    </source>
</reference>
<evidence type="ECO:0008006" key="3">
    <source>
        <dbReference type="Google" id="ProtNLM"/>
    </source>
</evidence>
<dbReference type="PROSITE" id="PS50092">
    <property type="entry name" value="TSP1"/>
    <property type="match status" value="1"/>
</dbReference>
<gene>
    <name evidence="1" type="ORF">WUBG_05718</name>
</gene>
<dbReference type="AlphaFoldDB" id="J9ELK0"/>
<sequence>NCTADWRPSVWGQCSRTCGDGGVQMRLLRCVWRGTRKPAGRNCQSSLRPTAIRACQEAGNLLECPSKLSTGAGAVVAAASNAIVASRPFLPKGLENWRGWRLYDWETNSNGQFRRKF</sequence>
<organism evidence="1 2">
    <name type="scientific">Wuchereria bancrofti</name>
    <dbReference type="NCBI Taxonomy" id="6293"/>
    <lineage>
        <taxon>Eukaryota</taxon>
        <taxon>Metazoa</taxon>
        <taxon>Ecdysozoa</taxon>
        <taxon>Nematoda</taxon>
        <taxon>Chromadorea</taxon>
        <taxon>Rhabditida</taxon>
        <taxon>Spirurina</taxon>
        <taxon>Spiruromorpha</taxon>
        <taxon>Filarioidea</taxon>
        <taxon>Onchocercidae</taxon>
        <taxon>Wuchereria</taxon>
    </lineage>
</organism>
<proteinExistence type="predicted"/>
<protein>
    <recommendedName>
        <fullName evidence="3">ADAMTS cysteine-rich domain-containing protein</fullName>
    </recommendedName>
</protein>
<accession>J9ELK0</accession>
<evidence type="ECO:0000313" key="2">
    <source>
        <dbReference type="Proteomes" id="UP000004810"/>
    </source>
</evidence>
<feature type="non-terminal residue" evidence="1">
    <location>
        <position position="1"/>
    </location>
</feature>
<dbReference type="Proteomes" id="UP000004810">
    <property type="component" value="Unassembled WGS sequence"/>
</dbReference>
<name>J9ELK0_WUCBA</name>
<dbReference type="InterPro" id="IPR036383">
    <property type="entry name" value="TSP1_rpt_sf"/>
</dbReference>
<dbReference type="Pfam" id="PF19030">
    <property type="entry name" value="TSP1_ADAMTS"/>
    <property type="match status" value="1"/>
</dbReference>
<comment type="caution">
    <text evidence="1">The sequence shown here is derived from an EMBL/GenBank/DDBJ whole genome shotgun (WGS) entry which is preliminary data.</text>
</comment>
<dbReference type="InterPro" id="IPR000884">
    <property type="entry name" value="TSP1_rpt"/>
</dbReference>
<dbReference type="SUPFAM" id="SSF82895">
    <property type="entry name" value="TSP-1 type 1 repeat"/>
    <property type="match status" value="1"/>
</dbReference>